<reference evidence="1 2" key="1">
    <citation type="journal article" date="2019" name="Emerg. Microbes Infect.">
        <title>Comprehensive subspecies identification of 175 nontuberculous mycobacteria species based on 7547 genomic profiles.</title>
        <authorList>
            <person name="Matsumoto Y."/>
            <person name="Kinjo T."/>
            <person name="Motooka D."/>
            <person name="Nabeya D."/>
            <person name="Jung N."/>
            <person name="Uechi K."/>
            <person name="Horii T."/>
            <person name="Iida T."/>
            <person name="Fujita J."/>
            <person name="Nakamura S."/>
        </authorList>
    </citation>
    <scope>NUCLEOTIDE SEQUENCE [LARGE SCALE GENOMIC DNA]</scope>
    <source>
        <strain evidence="1 2">JCM 17783</strain>
    </source>
</reference>
<accession>A0A7I7Q0V9</accession>
<proteinExistence type="predicted"/>
<evidence type="ECO:0000313" key="2">
    <source>
        <dbReference type="Proteomes" id="UP000467130"/>
    </source>
</evidence>
<name>A0A7I7Q0V9_9MYCO</name>
<gene>
    <name evidence="1" type="ORF">MSTO_00540</name>
</gene>
<organism evidence="1 2">
    <name type="scientific">Mycobacterium stomatepiae</name>
    <dbReference type="NCBI Taxonomy" id="470076"/>
    <lineage>
        <taxon>Bacteria</taxon>
        <taxon>Bacillati</taxon>
        <taxon>Actinomycetota</taxon>
        <taxon>Actinomycetes</taxon>
        <taxon>Mycobacteriales</taxon>
        <taxon>Mycobacteriaceae</taxon>
        <taxon>Mycobacterium</taxon>
        <taxon>Mycobacterium simiae complex</taxon>
    </lineage>
</organism>
<dbReference type="AlphaFoldDB" id="A0A7I7Q0V9"/>
<dbReference type="EMBL" id="AP022587">
    <property type="protein sequence ID" value="BBY19849.1"/>
    <property type="molecule type" value="Genomic_DNA"/>
</dbReference>
<keyword evidence="2" id="KW-1185">Reference proteome</keyword>
<dbReference type="KEGG" id="msto:MSTO_00540"/>
<dbReference type="Proteomes" id="UP000467130">
    <property type="component" value="Chromosome"/>
</dbReference>
<evidence type="ECO:0000313" key="1">
    <source>
        <dbReference type="EMBL" id="BBY19849.1"/>
    </source>
</evidence>
<protein>
    <submittedName>
        <fullName evidence="1">Uncharacterized protein</fullName>
    </submittedName>
</protein>
<sequence>MTERNELVRRVRLGVLDHKRRAITTLRNQRVIDDIVLRELQAEMDLEEVQLLDTADS</sequence>